<organism evidence="7 8">
    <name type="scientific">Mola mola</name>
    <name type="common">Ocean sunfish</name>
    <name type="synonym">Tetraodon mola</name>
    <dbReference type="NCBI Taxonomy" id="94237"/>
    <lineage>
        <taxon>Eukaryota</taxon>
        <taxon>Metazoa</taxon>
        <taxon>Chordata</taxon>
        <taxon>Craniata</taxon>
        <taxon>Vertebrata</taxon>
        <taxon>Euteleostomi</taxon>
        <taxon>Actinopterygii</taxon>
        <taxon>Neopterygii</taxon>
        <taxon>Teleostei</taxon>
        <taxon>Neoteleostei</taxon>
        <taxon>Acanthomorphata</taxon>
        <taxon>Eupercaria</taxon>
        <taxon>Tetraodontiformes</taxon>
        <taxon>Molidae</taxon>
        <taxon>Mola</taxon>
    </lineage>
</organism>
<dbReference type="PROSITE" id="PS50157">
    <property type="entry name" value="ZINC_FINGER_C2H2_2"/>
    <property type="match status" value="2"/>
</dbReference>
<dbReference type="SUPFAM" id="SSF57667">
    <property type="entry name" value="beta-beta-alpha zinc fingers"/>
    <property type="match status" value="1"/>
</dbReference>
<dbReference type="Proteomes" id="UP000261620">
    <property type="component" value="Unplaced"/>
</dbReference>
<evidence type="ECO:0000256" key="1">
    <source>
        <dbReference type="ARBA" id="ARBA00022723"/>
    </source>
</evidence>
<proteinExistence type="predicted"/>
<dbReference type="InterPro" id="IPR036236">
    <property type="entry name" value="Znf_C2H2_sf"/>
</dbReference>
<keyword evidence="4" id="KW-0862">Zinc</keyword>
<dbReference type="Ensembl" id="ENSMMOT00000027073.1">
    <property type="protein sequence ID" value="ENSMMOP00000026618.1"/>
    <property type="gene ID" value="ENSMMOG00000020159.1"/>
</dbReference>
<reference evidence="7" key="2">
    <citation type="submission" date="2025-09" db="UniProtKB">
        <authorList>
            <consortium name="Ensembl"/>
        </authorList>
    </citation>
    <scope>IDENTIFICATION</scope>
</reference>
<sequence length="80" mass="9295">LVTSDLLEMHMRIHTGEKPFLCSECGRSFNCRHNMTRHLRTHTGEKPYTCSVCGRRFSDHSCLKQHKTMPLKTGSLTFDR</sequence>
<dbReference type="FunFam" id="3.30.160.60:FF:000295">
    <property type="entry name" value="zinc finger protein 19"/>
    <property type="match status" value="1"/>
</dbReference>
<dbReference type="FunFam" id="3.30.160.60:FF:002343">
    <property type="entry name" value="Zinc finger protein 33A"/>
    <property type="match status" value="1"/>
</dbReference>
<name>A0A3Q3X6I5_MOLML</name>
<keyword evidence="2" id="KW-0677">Repeat</keyword>
<dbReference type="Pfam" id="PF13894">
    <property type="entry name" value="zf-C2H2_4"/>
    <property type="match status" value="1"/>
</dbReference>
<dbReference type="Gene3D" id="3.30.160.60">
    <property type="entry name" value="Classic Zinc Finger"/>
    <property type="match status" value="3"/>
</dbReference>
<dbReference type="PROSITE" id="PS00028">
    <property type="entry name" value="ZINC_FINGER_C2H2_1"/>
    <property type="match status" value="1"/>
</dbReference>
<reference evidence="7" key="1">
    <citation type="submission" date="2025-08" db="UniProtKB">
        <authorList>
            <consortium name="Ensembl"/>
        </authorList>
    </citation>
    <scope>IDENTIFICATION</scope>
</reference>
<keyword evidence="8" id="KW-1185">Reference proteome</keyword>
<evidence type="ECO:0000256" key="3">
    <source>
        <dbReference type="ARBA" id="ARBA00022771"/>
    </source>
</evidence>
<keyword evidence="3 5" id="KW-0863">Zinc-finger</keyword>
<evidence type="ECO:0000313" key="7">
    <source>
        <dbReference type="Ensembl" id="ENSMMOP00000026618.1"/>
    </source>
</evidence>
<evidence type="ECO:0000256" key="4">
    <source>
        <dbReference type="ARBA" id="ARBA00022833"/>
    </source>
</evidence>
<dbReference type="GO" id="GO:0000978">
    <property type="term" value="F:RNA polymerase II cis-regulatory region sequence-specific DNA binding"/>
    <property type="evidence" value="ECO:0007669"/>
    <property type="project" value="TreeGrafter"/>
</dbReference>
<dbReference type="Pfam" id="PF00096">
    <property type="entry name" value="zf-C2H2"/>
    <property type="match status" value="1"/>
</dbReference>
<dbReference type="GO" id="GO:0008270">
    <property type="term" value="F:zinc ion binding"/>
    <property type="evidence" value="ECO:0007669"/>
    <property type="project" value="UniProtKB-KW"/>
</dbReference>
<dbReference type="PANTHER" id="PTHR23235:SF120">
    <property type="entry name" value="KRUPPEL-LIKE FACTOR 15"/>
    <property type="match status" value="1"/>
</dbReference>
<dbReference type="AlphaFoldDB" id="A0A3Q3X6I5"/>
<dbReference type="OMA" id="FARRADC"/>
<dbReference type="SMART" id="SM00355">
    <property type="entry name" value="ZnF_C2H2"/>
    <property type="match status" value="2"/>
</dbReference>
<dbReference type="InterPro" id="IPR013087">
    <property type="entry name" value="Znf_C2H2_type"/>
</dbReference>
<evidence type="ECO:0000256" key="5">
    <source>
        <dbReference type="PROSITE-ProRule" id="PRU00042"/>
    </source>
</evidence>
<dbReference type="PANTHER" id="PTHR23235">
    <property type="entry name" value="KRUEPPEL-LIKE TRANSCRIPTION FACTOR"/>
    <property type="match status" value="1"/>
</dbReference>
<evidence type="ECO:0000313" key="8">
    <source>
        <dbReference type="Proteomes" id="UP000261620"/>
    </source>
</evidence>
<evidence type="ECO:0000256" key="2">
    <source>
        <dbReference type="ARBA" id="ARBA00022737"/>
    </source>
</evidence>
<feature type="domain" description="C2H2-type" evidence="6">
    <location>
        <begin position="48"/>
        <end position="77"/>
    </location>
</feature>
<feature type="domain" description="C2H2-type" evidence="6">
    <location>
        <begin position="20"/>
        <end position="47"/>
    </location>
</feature>
<dbReference type="STRING" id="94237.ENSMMOP00000026618"/>
<keyword evidence="1" id="KW-0479">Metal-binding</keyword>
<protein>
    <recommendedName>
        <fullName evidence="6">C2H2-type domain-containing protein</fullName>
    </recommendedName>
</protein>
<dbReference type="GO" id="GO:0000981">
    <property type="term" value="F:DNA-binding transcription factor activity, RNA polymerase II-specific"/>
    <property type="evidence" value="ECO:0007669"/>
    <property type="project" value="TreeGrafter"/>
</dbReference>
<evidence type="ECO:0000259" key="6">
    <source>
        <dbReference type="PROSITE" id="PS50157"/>
    </source>
</evidence>
<accession>A0A3Q3X6I5</accession>